<gene>
    <name evidence="3" type="ORF">E1956_44915</name>
</gene>
<protein>
    <submittedName>
        <fullName evidence="3">Uncharacterized protein</fullName>
    </submittedName>
</protein>
<sequence length="83" mass="8934">MATRIVAYWSHCATKANLHTLAVAAALLARPMLRRVLSMDRPIGVSGRASKTSKDPAPNTSGSPRRHLTTIPPLPLYGFGSRP</sequence>
<keyword evidence="2" id="KW-0472">Membrane</keyword>
<feature type="region of interest" description="Disordered" evidence="1">
    <location>
        <begin position="43"/>
        <end position="83"/>
    </location>
</feature>
<keyword evidence="3" id="KW-0614">Plasmid</keyword>
<evidence type="ECO:0000313" key="4">
    <source>
        <dbReference type="Proteomes" id="UP000295727"/>
    </source>
</evidence>
<dbReference type="EMBL" id="CP038152">
    <property type="protein sequence ID" value="QBR04266.1"/>
    <property type="molecule type" value="Genomic_DNA"/>
</dbReference>
<reference evidence="3 4" key="1">
    <citation type="submission" date="2019-03" db="EMBL/GenBank/DDBJ databases">
        <title>Paraburkholderia sp. 7MH5, isolated from subtropical forest soil.</title>
        <authorList>
            <person name="Gao Z.-H."/>
            <person name="Qiu L.-H."/>
        </authorList>
    </citation>
    <scope>NUCLEOTIDE SEQUENCE [LARGE SCALE GENOMIC DNA]</scope>
    <source>
        <strain evidence="3 4">7MH5</strain>
        <plasmid evidence="3 4">unnamed1</plasmid>
    </source>
</reference>
<keyword evidence="2" id="KW-0812">Transmembrane</keyword>
<keyword evidence="2" id="KW-1133">Transmembrane helix</keyword>
<evidence type="ECO:0000256" key="1">
    <source>
        <dbReference type="SAM" id="MobiDB-lite"/>
    </source>
</evidence>
<name>A0A4P7D671_9BURK</name>
<keyword evidence="4" id="KW-1185">Reference proteome</keyword>
<accession>A0A4P7D671</accession>
<dbReference type="AlphaFoldDB" id="A0A4P7D671"/>
<organism evidence="3 4">
    <name type="scientific">Paraburkholderia pallida</name>
    <dbReference type="NCBI Taxonomy" id="2547399"/>
    <lineage>
        <taxon>Bacteria</taxon>
        <taxon>Pseudomonadati</taxon>
        <taxon>Pseudomonadota</taxon>
        <taxon>Betaproteobacteria</taxon>
        <taxon>Burkholderiales</taxon>
        <taxon>Burkholderiaceae</taxon>
        <taxon>Paraburkholderia</taxon>
    </lineage>
</organism>
<dbReference type="Proteomes" id="UP000295727">
    <property type="component" value="Plasmid unnamed1"/>
</dbReference>
<feature type="transmembrane region" description="Helical" evidence="2">
    <location>
        <begin position="6"/>
        <end position="29"/>
    </location>
</feature>
<geneLocation type="plasmid" evidence="3 4">
    <name>unnamed1</name>
</geneLocation>
<dbReference type="KEGG" id="ppai:E1956_44915"/>
<proteinExistence type="predicted"/>
<evidence type="ECO:0000313" key="3">
    <source>
        <dbReference type="EMBL" id="QBR04266.1"/>
    </source>
</evidence>
<evidence type="ECO:0000256" key="2">
    <source>
        <dbReference type="SAM" id="Phobius"/>
    </source>
</evidence>